<gene>
    <name evidence="2" type="ORF">L195_g045540</name>
</gene>
<sequence length="155" mass="17533">RILGHGENLCQNEPINMEDDAPLGPWIRSNQYGRRVMEEKDRKYHNNPSLPRTFGKYSPLIPASMLAQMEAMKIQEEASEEGSRSSNKTNNATPTTQTRDDTGTWHRTTINNYESMEPIEVPTMAEAQPIVKRPRMEDNKTIQMEGPAGQASQST</sequence>
<dbReference type="EMBL" id="ASHM01059725">
    <property type="protein sequence ID" value="PNX89421.1"/>
    <property type="molecule type" value="Genomic_DNA"/>
</dbReference>
<protein>
    <submittedName>
        <fullName evidence="2">Uncharacterized protein</fullName>
    </submittedName>
</protein>
<dbReference type="AlphaFoldDB" id="A0A2K3MF58"/>
<evidence type="ECO:0000256" key="1">
    <source>
        <dbReference type="SAM" id="MobiDB-lite"/>
    </source>
</evidence>
<accession>A0A2K3MF58</accession>
<reference evidence="2 3" key="1">
    <citation type="journal article" date="2014" name="Am. J. Bot.">
        <title>Genome assembly and annotation for red clover (Trifolium pratense; Fabaceae).</title>
        <authorList>
            <person name="Istvanek J."/>
            <person name="Jaros M."/>
            <person name="Krenek A."/>
            <person name="Repkova J."/>
        </authorList>
    </citation>
    <scope>NUCLEOTIDE SEQUENCE [LARGE SCALE GENOMIC DNA]</scope>
    <source>
        <strain evidence="3">cv. Tatra</strain>
        <tissue evidence="2">Young leaves</tissue>
    </source>
</reference>
<comment type="caution">
    <text evidence="2">The sequence shown here is derived from an EMBL/GenBank/DDBJ whole genome shotgun (WGS) entry which is preliminary data.</text>
</comment>
<dbReference type="Proteomes" id="UP000236291">
    <property type="component" value="Unassembled WGS sequence"/>
</dbReference>
<name>A0A2K3MF58_TRIPR</name>
<feature type="non-terminal residue" evidence="2">
    <location>
        <position position="1"/>
    </location>
</feature>
<evidence type="ECO:0000313" key="2">
    <source>
        <dbReference type="EMBL" id="PNX89421.1"/>
    </source>
</evidence>
<evidence type="ECO:0000313" key="3">
    <source>
        <dbReference type="Proteomes" id="UP000236291"/>
    </source>
</evidence>
<organism evidence="2 3">
    <name type="scientific">Trifolium pratense</name>
    <name type="common">Red clover</name>
    <dbReference type="NCBI Taxonomy" id="57577"/>
    <lineage>
        <taxon>Eukaryota</taxon>
        <taxon>Viridiplantae</taxon>
        <taxon>Streptophyta</taxon>
        <taxon>Embryophyta</taxon>
        <taxon>Tracheophyta</taxon>
        <taxon>Spermatophyta</taxon>
        <taxon>Magnoliopsida</taxon>
        <taxon>eudicotyledons</taxon>
        <taxon>Gunneridae</taxon>
        <taxon>Pentapetalae</taxon>
        <taxon>rosids</taxon>
        <taxon>fabids</taxon>
        <taxon>Fabales</taxon>
        <taxon>Fabaceae</taxon>
        <taxon>Papilionoideae</taxon>
        <taxon>50 kb inversion clade</taxon>
        <taxon>NPAAA clade</taxon>
        <taxon>Hologalegina</taxon>
        <taxon>IRL clade</taxon>
        <taxon>Trifolieae</taxon>
        <taxon>Trifolium</taxon>
    </lineage>
</organism>
<reference evidence="2 3" key="2">
    <citation type="journal article" date="2017" name="Front. Plant Sci.">
        <title>Gene Classification and Mining of Molecular Markers Useful in Red Clover (Trifolium pratense) Breeding.</title>
        <authorList>
            <person name="Istvanek J."/>
            <person name="Dluhosova J."/>
            <person name="Dluhos P."/>
            <person name="Patkova L."/>
            <person name="Nedelnik J."/>
            <person name="Repkova J."/>
        </authorList>
    </citation>
    <scope>NUCLEOTIDE SEQUENCE [LARGE SCALE GENOMIC DNA]</scope>
    <source>
        <strain evidence="3">cv. Tatra</strain>
        <tissue evidence="2">Young leaves</tissue>
    </source>
</reference>
<proteinExistence type="predicted"/>
<feature type="region of interest" description="Disordered" evidence="1">
    <location>
        <begin position="71"/>
        <end position="155"/>
    </location>
</feature>
<feature type="compositionally biased region" description="Polar residues" evidence="1">
    <location>
        <begin position="105"/>
        <end position="114"/>
    </location>
</feature>